<evidence type="ECO:0000256" key="5">
    <source>
        <dbReference type="ARBA" id="ARBA00022598"/>
    </source>
</evidence>
<dbReference type="Proteomes" id="UP000245921">
    <property type="component" value="Unassembled WGS sequence"/>
</dbReference>
<dbReference type="HAMAP" id="MF_00041">
    <property type="entry name" value="Cys_tRNA_synth"/>
    <property type="match status" value="1"/>
</dbReference>
<feature type="binding site" evidence="12">
    <location>
        <position position="234"/>
    </location>
    <ligand>
        <name>Zn(2+)</name>
        <dbReference type="ChEBI" id="CHEBI:29105"/>
    </ligand>
</feature>
<feature type="binding site" evidence="12">
    <location>
        <position position="209"/>
    </location>
    <ligand>
        <name>Zn(2+)</name>
        <dbReference type="ChEBI" id="CHEBI:29105"/>
    </ligand>
</feature>
<dbReference type="Pfam" id="PF09190">
    <property type="entry name" value="DALR_2"/>
    <property type="match status" value="1"/>
</dbReference>
<dbReference type="GO" id="GO:0004817">
    <property type="term" value="F:cysteine-tRNA ligase activity"/>
    <property type="evidence" value="ECO:0007669"/>
    <property type="project" value="UniProtKB-UniRule"/>
</dbReference>
<keyword evidence="5 12" id="KW-0436">Ligase</keyword>
<feature type="binding site" evidence="12">
    <location>
        <position position="28"/>
    </location>
    <ligand>
        <name>Zn(2+)</name>
        <dbReference type="ChEBI" id="CHEBI:29105"/>
    </ligand>
</feature>
<dbReference type="FunFam" id="3.40.50.620:FF:000009">
    <property type="entry name" value="Cysteine--tRNA ligase"/>
    <property type="match status" value="1"/>
</dbReference>
<evidence type="ECO:0000256" key="2">
    <source>
        <dbReference type="ARBA" id="ARBA00005594"/>
    </source>
</evidence>
<evidence type="ECO:0000256" key="9">
    <source>
        <dbReference type="ARBA" id="ARBA00022840"/>
    </source>
</evidence>
<feature type="binding site" evidence="12">
    <location>
        <position position="238"/>
    </location>
    <ligand>
        <name>Zn(2+)</name>
        <dbReference type="ChEBI" id="CHEBI:29105"/>
    </ligand>
</feature>
<keyword evidence="7 12" id="KW-0547">Nucleotide-binding</keyword>
<sequence length="465" mass="54556">MIRIYDTLSSSLKELKTIEKNHVKIYVCGPTVYNIIHVGNARPMIVFDSFRRFLEFSGYKVTMVQNFTDIDDKIINKSNEENTPFKEIPERFINEYWKDSNLLNIRPANFHPKTTDYVDEIIIFIEDLIKKGYAYKSENNDVYFDVRKLEDYGKLSHRNPDDMRSGSRIEISENKRDPLDFTLWKASKENEPSWSSPWGDGRPGWHIECSVMSTQILGKTFDIHAGGNDLIFPHHENERAQSVARHGCEFANYWMHNGMLKLSGSKMSKSTGNIWLVRDIVKQYGADTLKIFMLSKHYRSPLDFSEEGLISQKKSVDRLNETLKKTEDLFENDIPYLAYTDYMKEKINIFKEYLSDDFNTTKAIALIFDISKELNKSLEQKNKKNILENYHLLKNIFGPIFGIFEDNYIEKQNMSSDEVINLLIDIRNKMRNQKNYEMSDYIRDKLNEIGIEIKDNIEGTTYKIK</sequence>
<comment type="subcellular location">
    <subcellularLocation>
        <location evidence="1 12">Cytoplasm</location>
    </subcellularLocation>
</comment>
<evidence type="ECO:0000256" key="11">
    <source>
        <dbReference type="ARBA" id="ARBA00023146"/>
    </source>
</evidence>
<evidence type="ECO:0000256" key="6">
    <source>
        <dbReference type="ARBA" id="ARBA00022723"/>
    </source>
</evidence>
<gene>
    <name evidence="12" type="primary">cysS</name>
    <name evidence="14" type="ORF">C7380_10562</name>
</gene>
<evidence type="ECO:0000256" key="8">
    <source>
        <dbReference type="ARBA" id="ARBA00022833"/>
    </source>
</evidence>
<dbReference type="GO" id="GO:0008270">
    <property type="term" value="F:zinc ion binding"/>
    <property type="evidence" value="ECO:0007669"/>
    <property type="project" value="UniProtKB-UniRule"/>
</dbReference>
<keyword evidence="11 12" id="KW-0030">Aminoacyl-tRNA synthetase</keyword>
<proteinExistence type="inferred from homology"/>
<dbReference type="InterPro" id="IPR032678">
    <property type="entry name" value="tRNA-synt_1_cat_dom"/>
</dbReference>
<feature type="short sequence motif" description="'KMSKS' region" evidence="12">
    <location>
        <begin position="266"/>
        <end position="270"/>
    </location>
</feature>
<evidence type="ECO:0000313" key="14">
    <source>
        <dbReference type="EMBL" id="PWJ95435.1"/>
    </source>
</evidence>
<dbReference type="InterPro" id="IPR015273">
    <property type="entry name" value="Cys-tRNA-synt_Ia_DALR"/>
</dbReference>
<dbReference type="AlphaFoldDB" id="A0AA45C7M6"/>
<dbReference type="EC" id="6.1.1.16" evidence="12"/>
<dbReference type="SUPFAM" id="SSF52374">
    <property type="entry name" value="Nucleotidylyl transferase"/>
    <property type="match status" value="1"/>
</dbReference>
<evidence type="ECO:0000256" key="3">
    <source>
        <dbReference type="ARBA" id="ARBA00011245"/>
    </source>
</evidence>
<evidence type="ECO:0000256" key="7">
    <source>
        <dbReference type="ARBA" id="ARBA00022741"/>
    </source>
</evidence>
<dbReference type="InterPro" id="IPR009080">
    <property type="entry name" value="tRNAsynth_Ia_anticodon-bd"/>
</dbReference>
<organism evidence="14 15">
    <name type="scientific">Oceanotoga teriensis</name>
    <dbReference type="NCBI Taxonomy" id="515440"/>
    <lineage>
        <taxon>Bacteria</taxon>
        <taxon>Thermotogati</taxon>
        <taxon>Thermotogota</taxon>
        <taxon>Thermotogae</taxon>
        <taxon>Petrotogales</taxon>
        <taxon>Petrotogaceae</taxon>
        <taxon>Oceanotoga</taxon>
    </lineage>
</organism>
<comment type="similarity">
    <text evidence="2 12">Belongs to the class-I aminoacyl-tRNA synthetase family.</text>
</comment>
<dbReference type="GO" id="GO:0005829">
    <property type="term" value="C:cytosol"/>
    <property type="evidence" value="ECO:0007669"/>
    <property type="project" value="TreeGrafter"/>
</dbReference>
<keyword evidence="10 12" id="KW-0648">Protein biosynthesis</keyword>
<evidence type="ECO:0000313" key="15">
    <source>
        <dbReference type="Proteomes" id="UP000245921"/>
    </source>
</evidence>
<evidence type="ECO:0000259" key="13">
    <source>
        <dbReference type="SMART" id="SM00840"/>
    </source>
</evidence>
<dbReference type="PANTHER" id="PTHR10890:SF3">
    <property type="entry name" value="CYSTEINE--TRNA LIGASE, CYTOPLASMIC"/>
    <property type="match status" value="1"/>
</dbReference>
<comment type="caution">
    <text evidence="14">The sequence shown here is derived from an EMBL/GenBank/DDBJ whole genome shotgun (WGS) entry which is preliminary data.</text>
</comment>
<evidence type="ECO:0000256" key="10">
    <source>
        <dbReference type="ARBA" id="ARBA00022917"/>
    </source>
</evidence>
<dbReference type="InterPro" id="IPR014729">
    <property type="entry name" value="Rossmann-like_a/b/a_fold"/>
</dbReference>
<comment type="cofactor">
    <cofactor evidence="12">
        <name>Zn(2+)</name>
        <dbReference type="ChEBI" id="CHEBI:29105"/>
    </cofactor>
    <text evidence="12">Binds 1 zinc ion per subunit.</text>
</comment>
<dbReference type="InterPro" id="IPR015803">
    <property type="entry name" value="Cys-tRNA-ligase"/>
</dbReference>
<keyword evidence="4 12" id="KW-0963">Cytoplasm</keyword>
<dbReference type="EMBL" id="QGGI01000005">
    <property type="protein sequence ID" value="PWJ95435.1"/>
    <property type="molecule type" value="Genomic_DNA"/>
</dbReference>
<dbReference type="NCBIfam" id="TIGR00435">
    <property type="entry name" value="cysS"/>
    <property type="match status" value="1"/>
</dbReference>
<feature type="binding site" evidence="12">
    <location>
        <position position="269"/>
    </location>
    <ligand>
        <name>ATP</name>
        <dbReference type="ChEBI" id="CHEBI:30616"/>
    </ligand>
</feature>
<dbReference type="InterPro" id="IPR024909">
    <property type="entry name" value="Cys-tRNA/MSH_ligase"/>
</dbReference>
<feature type="domain" description="Cysteinyl-tRNA synthetase class Ia DALR" evidence="13">
    <location>
        <begin position="349"/>
        <end position="409"/>
    </location>
</feature>
<dbReference type="Gene3D" id="1.20.120.1910">
    <property type="entry name" value="Cysteine-tRNA ligase, C-terminal anti-codon recognition domain"/>
    <property type="match status" value="1"/>
</dbReference>
<name>A0AA45C7M6_9BACT</name>
<comment type="catalytic activity">
    <reaction evidence="12">
        <text>tRNA(Cys) + L-cysteine + ATP = L-cysteinyl-tRNA(Cys) + AMP + diphosphate</text>
        <dbReference type="Rhea" id="RHEA:17773"/>
        <dbReference type="Rhea" id="RHEA-COMP:9661"/>
        <dbReference type="Rhea" id="RHEA-COMP:9679"/>
        <dbReference type="ChEBI" id="CHEBI:30616"/>
        <dbReference type="ChEBI" id="CHEBI:33019"/>
        <dbReference type="ChEBI" id="CHEBI:35235"/>
        <dbReference type="ChEBI" id="CHEBI:78442"/>
        <dbReference type="ChEBI" id="CHEBI:78517"/>
        <dbReference type="ChEBI" id="CHEBI:456215"/>
        <dbReference type="EC" id="6.1.1.16"/>
    </reaction>
</comment>
<dbReference type="CDD" id="cd00672">
    <property type="entry name" value="CysRS_core"/>
    <property type="match status" value="1"/>
</dbReference>
<dbReference type="PANTHER" id="PTHR10890">
    <property type="entry name" value="CYSTEINYL-TRNA SYNTHETASE"/>
    <property type="match status" value="1"/>
</dbReference>
<protein>
    <recommendedName>
        <fullName evidence="12">Cysteine--tRNA ligase</fullName>
        <ecNumber evidence="12">6.1.1.16</ecNumber>
    </recommendedName>
    <alternativeName>
        <fullName evidence="12">Cysteinyl-tRNA synthetase</fullName>
        <shortName evidence="12">CysRS</shortName>
    </alternativeName>
</protein>
<dbReference type="Pfam" id="PF01406">
    <property type="entry name" value="tRNA-synt_1e"/>
    <property type="match status" value="1"/>
</dbReference>
<keyword evidence="15" id="KW-1185">Reference proteome</keyword>
<dbReference type="SMART" id="SM00840">
    <property type="entry name" value="DALR_2"/>
    <property type="match status" value="1"/>
</dbReference>
<evidence type="ECO:0000256" key="1">
    <source>
        <dbReference type="ARBA" id="ARBA00004496"/>
    </source>
</evidence>
<keyword evidence="8 12" id="KW-0862">Zinc</keyword>
<keyword evidence="9 12" id="KW-0067">ATP-binding</keyword>
<comment type="subunit">
    <text evidence="3 12">Monomer.</text>
</comment>
<evidence type="ECO:0000256" key="4">
    <source>
        <dbReference type="ARBA" id="ARBA00022490"/>
    </source>
</evidence>
<accession>A0AA45C7M6</accession>
<evidence type="ECO:0000256" key="12">
    <source>
        <dbReference type="HAMAP-Rule" id="MF_00041"/>
    </source>
</evidence>
<dbReference type="PRINTS" id="PR00983">
    <property type="entry name" value="TRNASYNTHCYS"/>
</dbReference>
<dbReference type="GO" id="GO:0005524">
    <property type="term" value="F:ATP binding"/>
    <property type="evidence" value="ECO:0007669"/>
    <property type="project" value="UniProtKB-UniRule"/>
</dbReference>
<dbReference type="SUPFAM" id="SSF47323">
    <property type="entry name" value="Anticodon-binding domain of a subclass of class I aminoacyl-tRNA synthetases"/>
    <property type="match status" value="1"/>
</dbReference>
<keyword evidence="6 12" id="KW-0479">Metal-binding</keyword>
<reference evidence="14 15" key="1">
    <citation type="submission" date="2018-05" db="EMBL/GenBank/DDBJ databases">
        <title>Genomic Encyclopedia of Type Strains, Phase IV (KMG-IV): sequencing the most valuable type-strain genomes for metagenomic binning, comparative biology and taxonomic classification.</title>
        <authorList>
            <person name="Goeker M."/>
        </authorList>
    </citation>
    <scope>NUCLEOTIDE SEQUENCE [LARGE SCALE GENOMIC DNA]</scope>
    <source>
        <strain evidence="14 15">DSM 24906</strain>
    </source>
</reference>
<feature type="short sequence motif" description="'HIGH' region" evidence="12">
    <location>
        <begin position="30"/>
        <end position="40"/>
    </location>
</feature>
<dbReference type="GO" id="GO:0006423">
    <property type="term" value="P:cysteinyl-tRNA aminoacylation"/>
    <property type="evidence" value="ECO:0007669"/>
    <property type="project" value="UniProtKB-UniRule"/>
</dbReference>
<dbReference type="Gene3D" id="3.40.50.620">
    <property type="entry name" value="HUPs"/>
    <property type="match status" value="1"/>
</dbReference>